<proteinExistence type="predicted"/>
<name>A0A562T1F7_9HYPH</name>
<dbReference type="AlphaFoldDB" id="A0A562T1F7"/>
<sequence length="236" mass="26793">MLITATHRRIQTFRECDRIADCVSQNHASTVEDDRVFGTAEQVRSFLNGCITAGRAFKIHDRRKVNVNDLGPEIARHVDLGRRACTFCLKNNPVQDFGDAGCVTDLFLIGNHVLEKSHLLNFLKTALSQGLIRRLRRNQKQRSVIPVGGFYGRNEVCDTRTVLGNHHAEFACRPGIAIGHHPARAFVRAIPKRNPRFWKQIGNRHEGRADNPKRMLNPMPLQDFYEGFLGRHSHLG</sequence>
<evidence type="ECO:0000313" key="2">
    <source>
        <dbReference type="Proteomes" id="UP000320593"/>
    </source>
</evidence>
<protein>
    <submittedName>
        <fullName evidence="1">Uncharacterized protein</fullName>
    </submittedName>
</protein>
<evidence type="ECO:0000313" key="1">
    <source>
        <dbReference type="EMBL" id="TWI87103.1"/>
    </source>
</evidence>
<reference evidence="1 2" key="1">
    <citation type="submission" date="2019-07" db="EMBL/GenBank/DDBJ databases">
        <title>Genomic Encyclopedia of Archaeal and Bacterial Type Strains, Phase II (KMG-II): from individual species to whole genera.</title>
        <authorList>
            <person name="Goeker M."/>
        </authorList>
    </citation>
    <scope>NUCLEOTIDE SEQUENCE [LARGE SCALE GENOMIC DNA]</scope>
    <source>
        <strain evidence="1 2">ATCC BAA-252</strain>
    </source>
</reference>
<dbReference type="Proteomes" id="UP000320593">
    <property type="component" value="Unassembled WGS sequence"/>
</dbReference>
<keyword evidence="2" id="KW-1185">Reference proteome</keyword>
<comment type="caution">
    <text evidence="1">The sequence shown here is derived from an EMBL/GenBank/DDBJ whole genome shotgun (WGS) entry which is preliminary data.</text>
</comment>
<organism evidence="1 2">
    <name type="scientific">Roseibium hamelinense</name>
    <dbReference type="NCBI Taxonomy" id="150831"/>
    <lineage>
        <taxon>Bacteria</taxon>
        <taxon>Pseudomonadati</taxon>
        <taxon>Pseudomonadota</taxon>
        <taxon>Alphaproteobacteria</taxon>
        <taxon>Hyphomicrobiales</taxon>
        <taxon>Stappiaceae</taxon>
        <taxon>Roseibium</taxon>
    </lineage>
</organism>
<dbReference type="EMBL" id="VLLF01000005">
    <property type="protein sequence ID" value="TWI87103.1"/>
    <property type="molecule type" value="Genomic_DNA"/>
</dbReference>
<accession>A0A562T1F7</accession>
<gene>
    <name evidence="1" type="ORF">JM93_02340</name>
</gene>